<comment type="cofactor">
    <cofactor evidence="1">
        <name>Mg(2+)</name>
        <dbReference type="ChEBI" id="CHEBI:18420"/>
    </cofactor>
</comment>
<dbReference type="EMBL" id="RQXX01000001">
    <property type="protein sequence ID" value="RVV99466.1"/>
    <property type="molecule type" value="Genomic_DNA"/>
</dbReference>
<evidence type="ECO:0000313" key="6">
    <source>
        <dbReference type="EMBL" id="RVV99466.1"/>
    </source>
</evidence>
<reference evidence="6 7" key="1">
    <citation type="submission" date="2018-11" db="EMBL/GenBank/DDBJ databases">
        <title>Mesobaculum littorinae gen. nov., sp. nov., isolated from Littorina scabra that represents a novel genus of the order Rhodobacteraceae.</title>
        <authorList>
            <person name="Li F."/>
        </authorList>
    </citation>
    <scope>NUCLEOTIDE SEQUENCE [LARGE SCALE GENOMIC DNA]</scope>
    <source>
        <strain evidence="6 7">M0103</strain>
    </source>
</reference>
<name>A0A438ALQ4_9RHOB</name>
<dbReference type="Pfam" id="PF04794">
    <property type="entry name" value="YdjC"/>
    <property type="match status" value="1"/>
</dbReference>
<evidence type="ECO:0000256" key="5">
    <source>
        <dbReference type="ARBA" id="ARBA00023277"/>
    </source>
</evidence>
<comment type="caution">
    <text evidence="6">The sequence shown here is derived from an EMBL/GenBank/DDBJ whole genome shotgun (WGS) entry which is preliminary data.</text>
</comment>
<evidence type="ECO:0000313" key="7">
    <source>
        <dbReference type="Proteomes" id="UP000285908"/>
    </source>
</evidence>
<evidence type="ECO:0000256" key="1">
    <source>
        <dbReference type="ARBA" id="ARBA00001946"/>
    </source>
</evidence>
<dbReference type="PANTHER" id="PTHR31609:SF1">
    <property type="entry name" value="CARBOHYDRATE DEACETYLASE"/>
    <property type="match status" value="1"/>
</dbReference>
<keyword evidence="2" id="KW-0479">Metal-binding</keyword>
<dbReference type="GO" id="GO:0019213">
    <property type="term" value="F:deacetylase activity"/>
    <property type="evidence" value="ECO:0007669"/>
    <property type="project" value="TreeGrafter"/>
</dbReference>
<dbReference type="RefSeq" id="WP_127904908.1">
    <property type="nucleotide sequence ID" value="NZ_RQXX01000001.1"/>
</dbReference>
<dbReference type="InterPro" id="IPR006879">
    <property type="entry name" value="YdjC-like"/>
</dbReference>
<gene>
    <name evidence="6" type="ORF">EKE94_01925</name>
</gene>
<dbReference type="InterPro" id="IPR011330">
    <property type="entry name" value="Glyco_hydro/deAcase_b/a-brl"/>
</dbReference>
<accession>A0A438ALQ4</accession>
<dbReference type="OrthoDB" id="9774177at2"/>
<dbReference type="GO" id="GO:0005975">
    <property type="term" value="P:carbohydrate metabolic process"/>
    <property type="evidence" value="ECO:0007669"/>
    <property type="project" value="InterPro"/>
</dbReference>
<protein>
    <submittedName>
        <fullName evidence="6">ChbG/HpnK family deacetylase</fullName>
    </submittedName>
</protein>
<dbReference type="Proteomes" id="UP000285908">
    <property type="component" value="Unassembled WGS sequence"/>
</dbReference>
<keyword evidence="7" id="KW-1185">Reference proteome</keyword>
<dbReference type="SUPFAM" id="SSF88713">
    <property type="entry name" value="Glycoside hydrolase/deacetylase"/>
    <property type="match status" value="1"/>
</dbReference>
<dbReference type="PANTHER" id="PTHR31609">
    <property type="entry name" value="YDJC DEACETYLASE FAMILY MEMBER"/>
    <property type="match status" value="1"/>
</dbReference>
<sequence>MRLIVTADDAGLSRAVDRGIAAAARSGIVTQTTLMAAAAHPDLPAAVARVQAMGLPCGIHLQLTTGAPLSAQLARATGASLPDAATAAHLAPALVEAEWRAQIEAVLDAGLRPSHLDSHQGLHRLPHLRGIYLSLARDHALPVRGDDPAFAAEARRHGVRATPRVLSGWTGRRLGPAELLAELQAAAGEDELCELVTHPGHVDARLRTMSAWCDRREAELAVLTDPRLAEDLAARGIALTDYRTLAP</sequence>
<proteinExistence type="predicted"/>
<keyword evidence="4" id="KW-0460">Magnesium</keyword>
<evidence type="ECO:0000256" key="4">
    <source>
        <dbReference type="ARBA" id="ARBA00022842"/>
    </source>
</evidence>
<organism evidence="6 7">
    <name type="scientific">Mesobaculum littorinae</name>
    <dbReference type="NCBI Taxonomy" id="2486419"/>
    <lineage>
        <taxon>Bacteria</taxon>
        <taxon>Pseudomonadati</taxon>
        <taxon>Pseudomonadota</taxon>
        <taxon>Alphaproteobacteria</taxon>
        <taxon>Rhodobacterales</taxon>
        <taxon>Roseobacteraceae</taxon>
        <taxon>Mesobaculum</taxon>
    </lineage>
</organism>
<evidence type="ECO:0000256" key="3">
    <source>
        <dbReference type="ARBA" id="ARBA00022801"/>
    </source>
</evidence>
<evidence type="ECO:0000256" key="2">
    <source>
        <dbReference type="ARBA" id="ARBA00022723"/>
    </source>
</evidence>
<dbReference type="GO" id="GO:0016787">
    <property type="term" value="F:hydrolase activity"/>
    <property type="evidence" value="ECO:0007669"/>
    <property type="project" value="UniProtKB-KW"/>
</dbReference>
<dbReference type="GO" id="GO:0046872">
    <property type="term" value="F:metal ion binding"/>
    <property type="evidence" value="ECO:0007669"/>
    <property type="project" value="UniProtKB-KW"/>
</dbReference>
<dbReference type="AlphaFoldDB" id="A0A438ALQ4"/>
<dbReference type="Gene3D" id="3.20.20.370">
    <property type="entry name" value="Glycoside hydrolase/deacetylase"/>
    <property type="match status" value="1"/>
</dbReference>
<keyword evidence="5" id="KW-0119">Carbohydrate metabolism</keyword>
<keyword evidence="3" id="KW-0378">Hydrolase</keyword>